<keyword evidence="2" id="KW-0472">Membrane</keyword>
<accession>A0A402ALX4</accession>
<dbReference type="AlphaFoldDB" id="A0A402ALX4"/>
<comment type="caution">
    <text evidence="3">The sequence shown here is derived from an EMBL/GenBank/DDBJ whole genome shotgun (WGS) entry which is preliminary data.</text>
</comment>
<reference evidence="4" key="1">
    <citation type="submission" date="2018-12" db="EMBL/GenBank/DDBJ databases">
        <title>Tengunoibacter tsumagoiensis gen. nov., sp. nov., Dictyobacter kobayashii sp. nov., D. alpinus sp. nov., and D. joshuensis sp. nov. and description of Dictyobacteraceae fam. nov. within the order Ktedonobacterales isolated from Tengu-no-mugimeshi.</title>
        <authorList>
            <person name="Wang C.M."/>
            <person name="Zheng Y."/>
            <person name="Sakai Y."/>
            <person name="Toyoda A."/>
            <person name="Minakuchi Y."/>
            <person name="Abe K."/>
            <person name="Yokota A."/>
            <person name="Yabe S."/>
        </authorList>
    </citation>
    <scope>NUCLEOTIDE SEQUENCE [LARGE SCALE GENOMIC DNA]</scope>
    <source>
        <strain evidence="4">Uno11</strain>
    </source>
</reference>
<dbReference type="EMBL" id="BIFS01000001">
    <property type="protein sequence ID" value="GCE20113.1"/>
    <property type="molecule type" value="Genomic_DNA"/>
</dbReference>
<keyword evidence="4" id="KW-1185">Reference proteome</keyword>
<name>A0A402ALX4_9CHLR</name>
<feature type="region of interest" description="Disordered" evidence="1">
    <location>
        <begin position="1"/>
        <end position="21"/>
    </location>
</feature>
<protein>
    <submittedName>
        <fullName evidence="3">Uncharacterized protein</fullName>
    </submittedName>
</protein>
<gene>
    <name evidence="3" type="ORF">KDK_39130</name>
</gene>
<keyword evidence="2" id="KW-0812">Transmembrane</keyword>
<feature type="transmembrane region" description="Helical" evidence="2">
    <location>
        <begin position="34"/>
        <end position="56"/>
    </location>
</feature>
<evidence type="ECO:0000313" key="4">
    <source>
        <dbReference type="Proteomes" id="UP000287188"/>
    </source>
</evidence>
<dbReference type="RefSeq" id="WP_126551839.1">
    <property type="nucleotide sequence ID" value="NZ_BIFS01000001.1"/>
</dbReference>
<proteinExistence type="predicted"/>
<dbReference type="Proteomes" id="UP000287188">
    <property type="component" value="Unassembled WGS sequence"/>
</dbReference>
<keyword evidence="2" id="KW-1133">Transmembrane helix</keyword>
<evidence type="ECO:0000313" key="3">
    <source>
        <dbReference type="EMBL" id="GCE20113.1"/>
    </source>
</evidence>
<organism evidence="3 4">
    <name type="scientific">Dictyobacter kobayashii</name>
    <dbReference type="NCBI Taxonomy" id="2014872"/>
    <lineage>
        <taxon>Bacteria</taxon>
        <taxon>Bacillati</taxon>
        <taxon>Chloroflexota</taxon>
        <taxon>Ktedonobacteria</taxon>
        <taxon>Ktedonobacterales</taxon>
        <taxon>Dictyobacteraceae</taxon>
        <taxon>Dictyobacter</taxon>
    </lineage>
</organism>
<dbReference type="OrthoDB" id="9840091at2"/>
<evidence type="ECO:0000256" key="2">
    <source>
        <dbReference type="SAM" id="Phobius"/>
    </source>
</evidence>
<sequence length="184" mass="20099">MHDTRNTPENDSPAAYAGQQPLDKRLERKKRGHIAALFFLFCGSLVILGGGGVLIWQLTSHNDTSAIYNIPAGKSSAAAKQPAGCTGARQPLDVIQQQTARGMHLTVAQIQARVLAGKTIAQIATQQGLTKTQLRNVEVQALQYANNHWLSMGCITQQDVQANMQRDTGSTVYMDEEFTSWFKG</sequence>
<evidence type="ECO:0000256" key="1">
    <source>
        <dbReference type="SAM" id="MobiDB-lite"/>
    </source>
</evidence>